<dbReference type="Pfam" id="PF00067">
    <property type="entry name" value="p450"/>
    <property type="match status" value="1"/>
</dbReference>
<comment type="subcellular location">
    <subcellularLocation>
        <location evidence="1">Membrane</location>
        <topology evidence="1">Single-pass membrane protein</topology>
    </subcellularLocation>
</comment>
<dbReference type="InterPro" id="IPR001128">
    <property type="entry name" value="Cyt_P450"/>
</dbReference>
<dbReference type="GO" id="GO:0016020">
    <property type="term" value="C:membrane"/>
    <property type="evidence" value="ECO:0007669"/>
    <property type="project" value="UniProtKB-SubCell"/>
</dbReference>
<sequence>MWGSIVGISLLTILVLIAWRFINWVWVQPKKMEKILRAQGLKGNSYKFLFGDAKETATMYKESYSKPIGIHDDIAPRVMPFISKTVNTYGENSFMWVGPRPLVFIMDAELMKVVMNKHTSFQKSFKISNPVFKRLIGGLIRYEGDQWSKNRKKLNPVFHLDRLRGMVPIMQQECENILNEWKEMVPQDGHALVDVFPYCPDYTGSVVSHSLFSLPFEGTVKRTFNIISELTLLANQAQPFTIPGEQYLPTKKYRRANEIEKEVHGTFSSMINERVDKRNRGETNGEKDLFDLFLDELHEQNPKNNQEREMIVHEIIQQCKLFFIAGYETTSNLVAWTIIMLAAHQDWQARAREEVRKVFGNNKPINADDLMNHLRSLTMILCEVLRLFPPSVEVSRIVEEEISLGQYCIPKGSMVMAPVILLHRNPRIWGDDVLEFKPERFAEGVLKAANGHAAFIPFGWGVRNCIGANLAQWETKVFVTLMLLNFSFELSPTYKHGPLVSLNMQPQYGAPLILRRL</sequence>
<dbReference type="PRINTS" id="PR00463">
    <property type="entry name" value="EP450I"/>
</dbReference>
<dbReference type="Gene3D" id="1.10.630.10">
    <property type="entry name" value="Cytochrome P450"/>
    <property type="match status" value="1"/>
</dbReference>
<evidence type="ECO:0000256" key="3">
    <source>
        <dbReference type="ARBA" id="ARBA00022617"/>
    </source>
</evidence>
<evidence type="ECO:0000256" key="13">
    <source>
        <dbReference type="SAM" id="Phobius"/>
    </source>
</evidence>
<comment type="caution">
    <text evidence="14">The sequence shown here is derived from an EMBL/GenBank/DDBJ whole genome shotgun (WGS) entry which is preliminary data.</text>
</comment>
<dbReference type="GO" id="GO:0046872">
    <property type="term" value="F:metal ion binding"/>
    <property type="evidence" value="ECO:0007669"/>
    <property type="project" value="UniProtKB-KW"/>
</dbReference>
<dbReference type="PANTHER" id="PTHR24282">
    <property type="entry name" value="CYTOCHROME P450 FAMILY MEMBER"/>
    <property type="match status" value="1"/>
</dbReference>
<evidence type="ECO:0000256" key="11">
    <source>
        <dbReference type="PIRSR" id="PIRSR602401-1"/>
    </source>
</evidence>
<feature type="binding site" description="axial binding residue" evidence="11">
    <location>
        <position position="465"/>
    </location>
    <ligand>
        <name>heme</name>
        <dbReference type="ChEBI" id="CHEBI:30413"/>
    </ligand>
    <ligandPart>
        <name>Fe</name>
        <dbReference type="ChEBI" id="CHEBI:18248"/>
    </ligandPart>
</feature>
<keyword evidence="5 11" id="KW-0479">Metal-binding</keyword>
<accession>A0ABD3RIG6</accession>
<dbReference type="Proteomes" id="UP001634393">
    <property type="component" value="Unassembled WGS sequence"/>
</dbReference>
<dbReference type="PRINTS" id="PR00385">
    <property type="entry name" value="P450"/>
</dbReference>
<keyword evidence="15" id="KW-1185">Reference proteome</keyword>
<keyword evidence="9 12" id="KW-0503">Monooxygenase</keyword>
<evidence type="ECO:0000256" key="4">
    <source>
        <dbReference type="ARBA" id="ARBA00022692"/>
    </source>
</evidence>
<dbReference type="InterPro" id="IPR050665">
    <property type="entry name" value="Cytochrome_P450_Monooxygen"/>
</dbReference>
<organism evidence="14 15">
    <name type="scientific">Penstemon smallii</name>
    <dbReference type="NCBI Taxonomy" id="265156"/>
    <lineage>
        <taxon>Eukaryota</taxon>
        <taxon>Viridiplantae</taxon>
        <taxon>Streptophyta</taxon>
        <taxon>Embryophyta</taxon>
        <taxon>Tracheophyta</taxon>
        <taxon>Spermatophyta</taxon>
        <taxon>Magnoliopsida</taxon>
        <taxon>eudicotyledons</taxon>
        <taxon>Gunneridae</taxon>
        <taxon>Pentapetalae</taxon>
        <taxon>asterids</taxon>
        <taxon>lamiids</taxon>
        <taxon>Lamiales</taxon>
        <taxon>Plantaginaceae</taxon>
        <taxon>Cheloneae</taxon>
        <taxon>Penstemon</taxon>
    </lineage>
</organism>
<keyword evidence="6 13" id="KW-1133">Transmembrane helix</keyword>
<dbReference type="PROSITE" id="PS00086">
    <property type="entry name" value="CYTOCHROME_P450"/>
    <property type="match status" value="1"/>
</dbReference>
<reference evidence="14 15" key="1">
    <citation type="submission" date="2024-12" db="EMBL/GenBank/DDBJ databases">
        <title>The unique morphological basis and parallel evolutionary history of personate flowers in Penstemon.</title>
        <authorList>
            <person name="Depatie T.H."/>
            <person name="Wessinger C.A."/>
        </authorList>
    </citation>
    <scope>NUCLEOTIDE SEQUENCE [LARGE SCALE GENOMIC DNA]</scope>
    <source>
        <strain evidence="14">WTNN_2</strain>
        <tissue evidence="14">Leaf</tissue>
    </source>
</reference>
<evidence type="ECO:0008006" key="16">
    <source>
        <dbReference type="Google" id="ProtNLM"/>
    </source>
</evidence>
<keyword evidence="4 13" id="KW-0812">Transmembrane</keyword>
<keyword evidence="8 11" id="KW-0408">Iron</keyword>
<dbReference type="SUPFAM" id="SSF48264">
    <property type="entry name" value="Cytochrome P450"/>
    <property type="match status" value="1"/>
</dbReference>
<dbReference type="InterPro" id="IPR017972">
    <property type="entry name" value="Cyt_P450_CS"/>
</dbReference>
<comment type="cofactor">
    <cofactor evidence="11">
        <name>heme</name>
        <dbReference type="ChEBI" id="CHEBI:30413"/>
    </cofactor>
</comment>
<keyword evidence="3 11" id="KW-0349">Heme</keyword>
<protein>
    <recommendedName>
        <fullName evidence="16">Cytochrome P450</fullName>
    </recommendedName>
</protein>
<gene>
    <name evidence="14" type="ORF">ACJIZ3_013802</name>
</gene>
<dbReference type="InterPro" id="IPR002401">
    <property type="entry name" value="Cyt_P450_E_grp-I"/>
</dbReference>
<dbReference type="InterPro" id="IPR036396">
    <property type="entry name" value="Cyt_P450_sf"/>
</dbReference>
<evidence type="ECO:0000256" key="10">
    <source>
        <dbReference type="ARBA" id="ARBA00023136"/>
    </source>
</evidence>
<evidence type="ECO:0000256" key="12">
    <source>
        <dbReference type="RuleBase" id="RU000461"/>
    </source>
</evidence>
<evidence type="ECO:0000256" key="2">
    <source>
        <dbReference type="ARBA" id="ARBA00010617"/>
    </source>
</evidence>
<evidence type="ECO:0000256" key="8">
    <source>
        <dbReference type="ARBA" id="ARBA00023004"/>
    </source>
</evidence>
<keyword evidence="10 13" id="KW-0472">Membrane</keyword>
<dbReference type="GO" id="GO:0004497">
    <property type="term" value="F:monooxygenase activity"/>
    <property type="evidence" value="ECO:0007669"/>
    <property type="project" value="UniProtKB-KW"/>
</dbReference>
<evidence type="ECO:0000256" key="1">
    <source>
        <dbReference type="ARBA" id="ARBA00004167"/>
    </source>
</evidence>
<evidence type="ECO:0000313" key="14">
    <source>
        <dbReference type="EMBL" id="KAL3812534.1"/>
    </source>
</evidence>
<keyword evidence="7 12" id="KW-0560">Oxidoreductase</keyword>
<evidence type="ECO:0000256" key="7">
    <source>
        <dbReference type="ARBA" id="ARBA00023002"/>
    </source>
</evidence>
<feature type="transmembrane region" description="Helical" evidence="13">
    <location>
        <begin position="6"/>
        <end position="27"/>
    </location>
</feature>
<evidence type="ECO:0000313" key="15">
    <source>
        <dbReference type="Proteomes" id="UP001634393"/>
    </source>
</evidence>
<proteinExistence type="inferred from homology"/>
<name>A0ABD3RIG6_9LAMI</name>
<evidence type="ECO:0000256" key="5">
    <source>
        <dbReference type="ARBA" id="ARBA00022723"/>
    </source>
</evidence>
<dbReference type="PANTHER" id="PTHR24282:SF273">
    <property type="entry name" value="CYTOCHROME P450 CYP72A219-LIKE"/>
    <property type="match status" value="1"/>
</dbReference>
<evidence type="ECO:0000256" key="6">
    <source>
        <dbReference type="ARBA" id="ARBA00022989"/>
    </source>
</evidence>
<evidence type="ECO:0000256" key="9">
    <source>
        <dbReference type="ARBA" id="ARBA00023033"/>
    </source>
</evidence>
<dbReference type="AlphaFoldDB" id="A0ABD3RIG6"/>
<comment type="similarity">
    <text evidence="2 12">Belongs to the cytochrome P450 family.</text>
</comment>
<dbReference type="EMBL" id="JBJXBP010000008">
    <property type="protein sequence ID" value="KAL3812534.1"/>
    <property type="molecule type" value="Genomic_DNA"/>
</dbReference>